<proteinExistence type="predicted"/>
<keyword evidence="3" id="KW-1185">Reference proteome</keyword>
<organism evidence="2 3">
    <name type="scientific">Ceratobasidium theobromae</name>
    <dbReference type="NCBI Taxonomy" id="1582974"/>
    <lineage>
        <taxon>Eukaryota</taxon>
        <taxon>Fungi</taxon>
        <taxon>Dikarya</taxon>
        <taxon>Basidiomycota</taxon>
        <taxon>Agaricomycotina</taxon>
        <taxon>Agaricomycetes</taxon>
        <taxon>Cantharellales</taxon>
        <taxon>Ceratobasidiaceae</taxon>
        <taxon>Ceratobasidium</taxon>
    </lineage>
</organism>
<evidence type="ECO:0000313" key="3">
    <source>
        <dbReference type="Proteomes" id="UP000383932"/>
    </source>
</evidence>
<feature type="region of interest" description="Disordered" evidence="1">
    <location>
        <begin position="1"/>
        <end position="81"/>
    </location>
</feature>
<sequence>MSEAVGSPARQIPKVAGTPVNKIHTTVSSLVPKETDDPSNFSSMKGRPPRTEAPDPNAKKTRRDPSPPSIPIRLPHSHNPNLRQVRLTGRLGDIINVAPDSAHIPIDTYIPPLIHSSGARLQNNSRRFKPPYLTIGLAKNFDIKIDDPYITTRSVELFGCPWASTWVAKLPVVPAITVLYDRVGGFLRALPWNSMHVAPFRDAAIAEHQTAMQSPLLKAEKEMQEMYEDDPPRVYGSPEWPEDRTNPYMSWSTSGERDSPPSEQQQQRSPIPIYGKQHFPRPKRAWKVNKWDHQLILTFASPVARRAVLVAYSYWLRSKLVYAYREKEKPREPVVLPRILRQELGDIELGQVETEALVWAAEVGWRPEYRLRPYPGRRDNDDEGGGWYLTPRTLRKGRVDERKEYEARLDEWEARRQEQEDKEEAEEKDKESDKGMNSSRLFVNLRTPSDFLDDASPALKLTFVLGRYAIKTRSSNMSSIPSIYDEAEALRMLKLDGMMNRATEAQSTMREGDWFAERAGYEIRIRVVAELRGVRFYARLSLFLGPRFLARGFPLGAVVGIPGCMETQGNLELRGERLVSERGNIRNMDVNRRYLFPVDQAQRAFA</sequence>
<feature type="region of interest" description="Disordered" evidence="1">
    <location>
        <begin position="412"/>
        <end position="436"/>
    </location>
</feature>
<gene>
    <name evidence="2" type="ORF">CTheo_4961</name>
</gene>
<feature type="compositionally biased region" description="Low complexity" evidence="1">
    <location>
        <begin position="261"/>
        <end position="273"/>
    </location>
</feature>
<comment type="caution">
    <text evidence="2">The sequence shown here is derived from an EMBL/GenBank/DDBJ whole genome shotgun (WGS) entry which is preliminary data.</text>
</comment>
<dbReference type="OrthoDB" id="3223050at2759"/>
<protein>
    <submittedName>
        <fullName evidence="2">Uncharacterized protein</fullName>
    </submittedName>
</protein>
<accession>A0A5N5QJA9</accession>
<feature type="region of interest" description="Disordered" evidence="1">
    <location>
        <begin position="227"/>
        <end position="274"/>
    </location>
</feature>
<evidence type="ECO:0000313" key="2">
    <source>
        <dbReference type="EMBL" id="KAB5591613.1"/>
    </source>
</evidence>
<name>A0A5N5QJA9_9AGAM</name>
<dbReference type="Proteomes" id="UP000383932">
    <property type="component" value="Unassembled WGS sequence"/>
</dbReference>
<evidence type="ECO:0000256" key="1">
    <source>
        <dbReference type="SAM" id="MobiDB-lite"/>
    </source>
</evidence>
<reference evidence="2 3" key="1">
    <citation type="journal article" date="2019" name="Fungal Biol. Biotechnol.">
        <title>Draft genome sequence of fastidious pathogen Ceratobasidium theobromae, which causes vascular-streak dieback in Theobroma cacao.</title>
        <authorList>
            <person name="Ali S.S."/>
            <person name="Asman A."/>
            <person name="Shao J."/>
            <person name="Firmansyah A.P."/>
            <person name="Susilo A.W."/>
            <person name="Rosmana A."/>
            <person name="McMahon P."/>
            <person name="Junaid M."/>
            <person name="Guest D."/>
            <person name="Kheng T.Y."/>
            <person name="Meinhardt L.W."/>
            <person name="Bailey B.A."/>
        </authorList>
    </citation>
    <scope>NUCLEOTIDE SEQUENCE [LARGE SCALE GENOMIC DNA]</scope>
    <source>
        <strain evidence="2 3">CT2</strain>
    </source>
</reference>
<dbReference type="EMBL" id="SSOP01000097">
    <property type="protein sequence ID" value="KAB5591613.1"/>
    <property type="molecule type" value="Genomic_DNA"/>
</dbReference>
<feature type="compositionally biased region" description="Basic and acidic residues" evidence="1">
    <location>
        <begin position="412"/>
        <end position="434"/>
    </location>
</feature>
<dbReference type="AlphaFoldDB" id="A0A5N5QJA9"/>